<accession>A0A4S4FGL2</accession>
<dbReference type="EMBL" id="SSSM01000005">
    <property type="protein sequence ID" value="THG29363.1"/>
    <property type="molecule type" value="Genomic_DNA"/>
</dbReference>
<evidence type="ECO:0000313" key="3">
    <source>
        <dbReference type="EMBL" id="THG29363.1"/>
    </source>
</evidence>
<gene>
    <name evidence="3" type="ORF">E6C64_11650</name>
</gene>
<dbReference type="Pfam" id="PF21027">
    <property type="entry name" value="Sde0182_C"/>
    <property type="match status" value="1"/>
</dbReference>
<dbReference type="Proteomes" id="UP000309133">
    <property type="component" value="Unassembled WGS sequence"/>
</dbReference>
<dbReference type="CDD" id="cd11304">
    <property type="entry name" value="Cadherin_repeat"/>
    <property type="match status" value="1"/>
</dbReference>
<name>A0A4S4FGL2_9MICO</name>
<keyword evidence="4" id="KW-1185">Reference proteome</keyword>
<evidence type="ECO:0000313" key="4">
    <source>
        <dbReference type="Proteomes" id="UP000309133"/>
    </source>
</evidence>
<reference evidence="3 4" key="1">
    <citation type="submission" date="2019-04" db="EMBL/GenBank/DDBJ databases">
        <authorList>
            <person name="Jiang L."/>
        </authorList>
    </citation>
    <scope>NUCLEOTIDE SEQUENCE [LARGE SCALE GENOMIC DNA]</scope>
    <source>
        <strain evidence="3 4">YIM 131853</strain>
    </source>
</reference>
<dbReference type="RefSeq" id="WP_136427693.1">
    <property type="nucleotide sequence ID" value="NZ_SSSM01000005.1"/>
</dbReference>
<dbReference type="Gene3D" id="3.90.245.10">
    <property type="entry name" value="Ribonucleoside hydrolase-like"/>
    <property type="match status" value="1"/>
</dbReference>
<dbReference type="GO" id="GO:0016799">
    <property type="term" value="F:hydrolase activity, hydrolyzing N-glycosyl compounds"/>
    <property type="evidence" value="ECO:0007669"/>
    <property type="project" value="InterPro"/>
</dbReference>
<feature type="domain" description="Cellulose-binding Sde182 C-terminal" evidence="2">
    <location>
        <begin position="402"/>
        <end position="481"/>
    </location>
</feature>
<dbReference type="InterPro" id="IPR011483">
    <property type="entry name" value="Sde182_NH-like"/>
</dbReference>
<dbReference type="OrthoDB" id="253051at2"/>
<dbReference type="InterPro" id="IPR013783">
    <property type="entry name" value="Ig-like_fold"/>
</dbReference>
<dbReference type="AlphaFoldDB" id="A0A4S4FGL2"/>
<proteinExistence type="predicted"/>
<organism evidence="3 4">
    <name type="scientific">Naasia lichenicola</name>
    <dbReference type="NCBI Taxonomy" id="2565933"/>
    <lineage>
        <taxon>Bacteria</taxon>
        <taxon>Bacillati</taxon>
        <taxon>Actinomycetota</taxon>
        <taxon>Actinomycetes</taxon>
        <taxon>Micrococcales</taxon>
        <taxon>Microbacteriaceae</taxon>
        <taxon>Naasia</taxon>
    </lineage>
</organism>
<dbReference type="InterPro" id="IPR048527">
    <property type="entry name" value="Sde182_C"/>
</dbReference>
<evidence type="ECO:0000259" key="2">
    <source>
        <dbReference type="Pfam" id="PF21027"/>
    </source>
</evidence>
<dbReference type="InterPro" id="IPR036452">
    <property type="entry name" value="Ribo_hydro-like"/>
</dbReference>
<sequence>MHRPRTIVTADPELDDLNSMIRLLLHSNELRIEGLVYASSRFHWKGDEAGTTFFHADREYSEPQTSFRWKPGERFIDDAVDAYERVQPTLAVHDPRYPTGAELRSIVRTGNVDFEGDMSTESPGSQLIAAALLDDDPEPIHIQVWAGTSTVARALLTIEERFADSIDWTAIKAEVSRKAIITKFASQDDTYDAYIRPNWPGIRVTEAMGMGWGYMIRRVLLPEDRELIGAEWTRQNVITVGPLGALYRVWGDGIQMVPGDVTDFFHESGKSRDELAAQGYMAWMDPQPKGEWISEGDTLTMLNVLPNGLRGSEHPSFGGWAGRATRTADGPDTWQVVGSVDAAPDGSTPDEYSSMRWFADAQRDFVTRMQWSVTPRYEDANHHPVVQVSPGLDLTAAAGAAVELAAEATDPDGDALAYEWWQYLEAGSCPEAVQLDGSDGPVVSFAVPIGAESGQTIHLLLRVTDSAAVPLAAYARVIVTVA</sequence>
<dbReference type="GO" id="GO:0005975">
    <property type="term" value="P:carbohydrate metabolic process"/>
    <property type="evidence" value="ECO:0007669"/>
    <property type="project" value="UniProtKB-ARBA"/>
</dbReference>
<dbReference type="Gene3D" id="2.60.40.10">
    <property type="entry name" value="Immunoglobulins"/>
    <property type="match status" value="1"/>
</dbReference>
<dbReference type="Pfam" id="PF07632">
    <property type="entry name" value="Sde182_NH-like"/>
    <property type="match status" value="1"/>
</dbReference>
<evidence type="ECO:0000259" key="1">
    <source>
        <dbReference type="Pfam" id="PF07632"/>
    </source>
</evidence>
<protein>
    <submittedName>
        <fullName evidence="3">DUF1593 domain-containing protein</fullName>
    </submittedName>
</protein>
<comment type="caution">
    <text evidence="3">The sequence shown here is derived from an EMBL/GenBank/DDBJ whole genome shotgun (WGS) entry which is preliminary data.</text>
</comment>
<feature type="domain" description="Cellulose-binding Sde182 nucleoside hydrolase-like" evidence="1">
    <location>
        <begin position="5"/>
        <end position="323"/>
    </location>
</feature>